<evidence type="ECO:0000313" key="5">
    <source>
        <dbReference type="Proteomes" id="UP001176517"/>
    </source>
</evidence>
<keyword evidence="5" id="KW-1185">Reference proteome</keyword>
<dbReference type="SUPFAM" id="SSF56801">
    <property type="entry name" value="Acetyl-CoA synthetase-like"/>
    <property type="match status" value="1"/>
</dbReference>
<evidence type="ECO:0000259" key="2">
    <source>
        <dbReference type="Pfam" id="PF00501"/>
    </source>
</evidence>
<dbReference type="PROSITE" id="PS00455">
    <property type="entry name" value="AMP_BINDING"/>
    <property type="match status" value="1"/>
</dbReference>
<dbReference type="Gene3D" id="3.40.50.12780">
    <property type="entry name" value="N-terminal domain of ligase-like"/>
    <property type="match status" value="1"/>
</dbReference>
<feature type="domain" description="AMP-dependent synthetase/ligase" evidence="2">
    <location>
        <begin position="60"/>
        <end position="475"/>
    </location>
</feature>
<dbReference type="InterPro" id="IPR025110">
    <property type="entry name" value="AMP-bd_C"/>
</dbReference>
<protein>
    <submittedName>
        <fullName evidence="4">Uncharacterized protein</fullName>
    </submittedName>
</protein>
<evidence type="ECO:0000259" key="3">
    <source>
        <dbReference type="Pfam" id="PF13193"/>
    </source>
</evidence>
<dbReference type="InterPro" id="IPR000873">
    <property type="entry name" value="AMP-dep_synth/lig_dom"/>
</dbReference>
<proteinExistence type="predicted"/>
<evidence type="ECO:0000313" key="4">
    <source>
        <dbReference type="EMBL" id="KAK0549844.1"/>
    </source>
</evidence>
<dbReference type="AlphaFoldDB" id="A0AAN6GP64"/>
<gene>
    <name evidence="4" type="ORF">OC846_003915</name>
</gene>
<dbReference type="InterPro" id="IPR020845">
    <property type="entry name" value="AMP-binding_CS"/>
</dbReference>
<dbReference type="Proteomes" id="UP001176517">
    <property type="component" value="Unassembled WGS sequence"/>
</dbReference>
<name>A0AAN6GP64_9BASI</name>
<sequence length="626" mass="68076">MLLNSPWKSQSELLPLARVDAFLSGPGGPFQVSHELIDGRIQATFESQKVSIRDLILATMKNCPGRTHIVYGDVRLKFADTYAQTMRLANALRYEYGVRKGDRIAIISRNTPHFAIAYFASFVLGAICVPINAFAEGPTLAFCIEDSDPRVVVCDVERWHRLNSDHTLGGGIQTLANKTKSLQAIVVSPWKADTYLAHSERDWLRSGSRAVTSKHGRTVAVSDWDQLHERAAAYPTLPLCPLTCEDYAMIMYTSGTTGLPKGVLSKHRHVLGGQGVGGIHVARAFIRRGQAPPSPADPRETEEKLCPSTLTVVPYFHVTGLHSGLLSCTIRGGKNVILPTYSAERALQAAKTERVKLINGVGFMIREILRLAQPGDLDALEAVSHGGSSAASELPAEAQKRRANMASTNGYGMTEMNGLVVGAFLDEYALNPQTIGHPVPSVDVKIINTETGKVVQPGEPGELLIRSPCNAVGYWRRPEATAATFLKDGFIRTGDLARQDADGYLYILDRVKDMIIRGGENISCVTVEAAVHGEPSVLECAAVGVPDERLGERVGIVVVVHPSSKLDAAAVQEFARSKGLPKFSIPEVVWIRREPLGKNANGKVVKTKLKEEMKQWIAKGGREAKL</sequence>
<dbReference type="InterPro" id="IPR050237">
    <property type="entry name" value="ATP-dep_AMP-bd_enzyme"/>
</dbReference>
<dbReference type="Pfam" id="PF13193">
    <property type="entry name" value="AMP-binding_C"/>
    <property type="match status" value="1"/>
</dbReference>
<dbReference type="EMBL" id="JAPDMZ010000104">
    <property type="protein sequence ID" value="KAK0549844.1"/>
    <property type="molecule type" value="Genomic_DNA"/>
</dbReference>
<dbReference type="Gene3D" id="3.30.300.30">
    <property type="match status" value="1"/>
</dbReference>
<dbReference type="PANTHER" id="PTHR43767:SF1">
    <property type="entry name" value="NONRIBOSOMAL PEPTIDE SYNTHASE PES1 (EUROFUNG)-RELATED"/>
    <property type="match status" value="1"/>
</dbReference>
<dbReference type="Pfam" id="PF00501">
    <property type="entry name" value="AMP-binding"/>
    <property type="match status" value="1"/>
</dbReference>
<reference evidence="4" key="1">
    <citation type="journal article" date="2023" name="PhytoFront">
        <title>Draft Genome Resources of Seven Strains of Tilletia horrida, Causal Agent of Kernel Smut of Rice.</title>
        <authorList>
            <person name="Khanal S."/>
            <person name="Antony Babu S."/>
            <person name="Zhou X.G."/>
        </authorList>
    </citation>
    <scope>NUCLEOTIDE SEQUENCE</scope>
    <source>
        <strain evidence="4">TX6</strain>
    </source>
</reference>
<organism evidence="4 5">
    <name type="scientific">Tilletia horrida</name>
    <dbReference type="NCBI Taxonomy" id="155126"/>
    <lineage>
        <taxon>Eukaryota</taxon>
        <taxon>Fungi</taxon>
        <taxon>Dikarya</taxon>
        <taxon>Basidiomycota</taxon>
        <taxon>Ustilaginomycotina</taxon>
        <taxon>Exobasidiomycetes</taxon>
        <taxon>Tilletiales</taxon>
        <taxon>Tilletiaceae</taxon>
        <taxon>Tilletia</taxon>
    </lineage>
</organism>
<keyword evidence="1" id="KW-1133">Transmembrane helix</keyword>
<dbReference type="GO" id="GO:0016878">
    <property type="term" value="F:acid-thiol ligase activity"/>
    <property type="evidence" value="ECO:0007669"/>
    <property type="project" value="UniProtKB-ARBA"/>
</dbReference>
<accession>A0AAN6GP64</accession>
<dbReference type="InterPro" id="IPR045851">
    <property type="entry name" value="AMP-bd_C_sf"/>
</dbReference>
<dbReference type="InterPro" id="IPR042099">
    <property type="entry name" value="ANL_N_sf"/>
</dbReference>
<evidence type="ECO:0000256" key="1">
    <source>
        <dbReference type="SAM" id="Phobius"/>
    </source>
</evidence>
<comment type="caution">
    <text evidence="4">The sequence shown here is derived from an EMBL/GenBank/DDBJ whole genome shotgun (WGS) entry which is preliminary data.</text>
</comment>
<dbReference type="PANTHER" id="PTHR43767">
    <property type="entry name" value="LONG-CHAIN-FATTY-ACID--COA LIGASE"/>
    <property type="match status" value="1"/>
</dbReference>
<feature type="domain" description="AMP-binding enzyme C-terminal" evidence="3">
    <location>
        <begin position="527"/>
        <end position="603"/>
    </location>
</feature>
<feature type="transmembrane region" description="Helical" evidence="1">
    <location>
        <begin position="115"/>
        <end position="135"/>
    </location>
</feature>
<keyword evidence="1" id="KW-0472">Membrane</keyword>
<keyword evidence="1" id="KW-0812">Transmembrane</keyword>